<dbReference type="InterPro" id="IPR001375">
    <property type="entry name" value="Peptidase_S9_cat"/>
</dbReference>
<feature type="domain" description="Peptidase S9 prolyl oligopeptidase catalytic" evidence="2">
    <location>
        <begin position="544"/>
        <end position="738"/>
    </location>
</feature>
<dbReference type="PROSITE" id="PS51257">
    <property type="entry name" value="PROKAR_LIPOPROTEIN"/>
    <property type="match status" value="1"/>
</dbReference>
<dbReference type="SUPFAM" id="SSF82171">
    <property type="entry name" value="DPP6 N-terminal domain-like"/>
    <property type="match status" value="1"/>
</dbReference>
<dbReference type="ESTHER" id="9bace-b5cv16">
    <property type="family name" value="DPP4N_Peptidase_S9"/>
</dbReference>
<accession>B5CV16</accession>
<protein>
    <submittedName>
        <fullName evidence="4">Peptidase, S9A/B/C family, catalytic domain protein</fullName>
        <ecNumber evidence="4">3.4.-.-</ecNumber>
    </submittedName>
</protein>
<dbReference type="eggNOG" id="COG1506">
    <property type="taxonomic scope" value="Bacteria"/>
</dbReference>
<dbReference type="InterPro" id="IPR002469">
    <property type="entry name" value="Peptidase_S9B_N"/>
</dbReference>
<dbReference type="HOGENOM" id="CLU_006105_3_1_10"/>
<keyword evidence="1" id="KW-0732">Signal</keyword>
<organism evidence="4 5">
    <name type="scientific">Phocaeicola plebeius (strain DSM 17135 / JCM 12973 / CCUG 54634 / M2)</name>
    <name type="common">Bacteroides plebeius</name>
    <dbReference type="NCBI Taxonomy" id="484018"/>
    <lineage>
        <taxon>Bacteria</taxon>
        <taxon>Pseudomonadati</taxon>
        <taxon>Bacteroidota</taxon>
        <taxon>Bacteroidia</taxon>
        <taxon>Bacteroidales</taxon>
        <taxon>Bacteroidaceae</taxon>
        <taxon>Phocaeicola</taxon>
    </lineage>
</organism>
<dbReference type="SUPFAM" id="SSF53474">
    <property type="entry name" value="alpha/beta-Hydrolases"/>
    <property type="match status" value="1"/>
</dbReference>
<reference evidence="4 5" key="2">
    <citation type="submission" date="2008-08" db="EMBL/GenBank/DDBJ databases">
        <authorList>
            <person name="Fulton L."/>
            <person name="Clifton S."/>
            <person name="Fulton B."/>
            <person name="Xu J."/>
            <person name="Minx P."/>
            <person name="Pepin K.H."/>
            <person name="Johnson M."/>
            <person name="Thiruvilangam P."/>
            <person name="Bhonagiri V."/>
            <person name="Nash W.E."/>
            <person name="Mardis E.R."/>
            <person name="Wilson R.K."/>
        </authorList>
    </citation>
    <scope>NUCLEOTIDE SEQUENCE [LARGE SCALE GENOMIC DNA]</scope>
    <source>
        <strain evidence="5">DSM 17135 / JCM 12973 / M2</strain>
    </source>
</reference>
<feature type="domain" description="Dipeptidylpeptidase IV N-terminal" evidence="3">
    <location>
        <begin position="125"/>
        <end position="459"/>
    </location>
</feature>
<dbReference type="PANTHER" id="PTHR11731:SF118">
    <property type="entry name" value="BLR1971 PROTEIN"/>
    <property type="match status" value="1"/>
</dbReference>
<dbReference type="AlphaFoldDB" id="B5CV16"/>
<comment type="caution">
    <text evidence="4">The sequence shown here is derived from an EMBL/GenBank/DDBJ whole genome shotgun (WGS) entry which is preliminary data.</text>
</comment>
<evidence type="ECO:0000259" key="2">
    <source>
        <dbReference type="Pfam" id="PF00326"/>
    </source>
</evidence>
<reference evidence="4 5" key="1">
    <citation type="submission" date="2008-08" db="EMBL/GenBank/DDBJ databases">
        <title>Draft genome sequence of Bacteroides plebeius (DSM 17135).</title>
        <authorList>
            <person name="Sudarsanam P."/>
            <person name="Ley R."/>
            <person name="Guruge J."/>
            <person name="Turnbaugh P.J."/>
            <person name="Mahowald M."/>
            <person name="Liep D."/>
            <person name="Gordon J."/>
        </authorList>
    </citation>
    <scope>NUCLEOTIDE SEQUENCE [LARGE SCALE GENOMIC DNA]</scope>
    <source>
        <strain evidence="5">DSM 17135 / JCM 12973 / M2</strain>
    </source>
</reference>
<dbReference type="InterPro" id="IPR050278">
    <property type="entry name" value="Serine_Prot_S9B/DPPIV"/>
</dbReference>
<dbReference type="GO" id="GO:0008236">
    <property type="term" value="F:serine-type peptidase activity"/>
    <property type="evidence" value="ECO:0007669"/>
    <property type="project" value="InterPro"/>
</dbReference>
<evidence type="ECO:0000259" key="3">
    <source>
        <dbReference type="Pfam" id="PF00930"/>
    </source>
</evidence>
<dbReference type="PANTHER" id="PTHR11731">
    <property type="entry name" value="PROTEASE FAMILY S9B,C DIPEPTIDYL-PEPTIDASE IV-RELATED"/>
    <property type="match status" value="1"/>
</dbReference>
<dbReference type="Proteomes" id="UP000003452">
    <property type="component" value="Unassembled WGS sequence"/>
</dbReference>
<feature type="signal peptide" evidence="1">
    <location>
        <begin position="1"/>
        <end position="25"/>
    </location>
</feature>
<dbReference type="EC" id="3.4.-.-" evidence="4"/>
<dbReference type="Pfam" id="PF00326">
    <property type="entry name" value="Peptidase_S9"/>
    <property type="match status" value="1"/>
</dbReference>
<evidence type="ECO:0000313" key="5">
    <source>
        <dbReference type="Proteomes" id="UP000003452"/>
    </source>
</evidence>
<dbReference type="EMBL" id="ABQC02000005">
    <property type="protein sequence ID" value="EDY97032.1"/>
    <property type="molecule type" value="Genomic_DNA"/>
</dbReference>
<sequence>MENNMFKSGVLLFALGSMSCISLWAQGTVEDYNRAYALREKYNAKHVLYAGVVPHWVDQTSAFWYVRQTEKGKEYVKVDAASKKRTALFDQQKMAAALTEKAGRAINAYNLPLQNCRLNISLDTLRFQLDGKFWAYSIKNNRLLDEGAIPPRGKERHWMEVDDEKEGRPVTSPDGKWTAFIKNDNVYVREVATGKEKQLSQDGTLSNYYSSYIQWSPDSKSVVSCRIRPVEKRYVYYVESSPADQAQPKLHKQEYAKPGDELRFKVPCIFEVESGRRLIPSTELFSHQYELSGPMWNADSKAITFEYNERGHKVYRVLEMSAVDGSVRTLIEEKEEKYVNYPRIYRNYLSDGKRIIWSSERDNYNHLYLYDRATGKPLNQITKGEWYVRGVQHVDEVNEVIYFSANGMKKGEDPYLIHYYKINFDGSNLVELTPEEGMHQCWYSSDYKYLVDVYSKVDQAPIAVLRDAKNGKIRMQLDKADISALLANGWKAPEVFSAKGRDGKTDMWGVIYRPSNFDPSKKYPVIEYIYSGPGDQYVPKTFSSYNWWMTSLAELGFIVVQVDGMTTSFRSKEFEEVCYKNLKDAGLPDHIAWIKAAAQKYPYMDIDRVGIFGCSAGGQESTGAVLFHPEFYKAAYSACGCHDNRMDKIWWNELWMGYPVDESYSACSNVDNAHLLTRPLMLVVGELDDNVDPASTMQVANALIKANKDFELVVIPGAHHTMGEDFGEHKRYDFFVRHLMGITPPSWDKVKTGK</sequence>
<dbReference type="Pfam" id="PF00930">
    <property type="entry name" value="DPPIV_N"/>
    <property type="match status" value="1"/>
</dbReference>
<dbReference type="GO" id="GO:0006508">
    <property type="term" value="P:proteolysis"/>
    <property type="evidence" value="ECO:0007669"/>
    <property type="project" value="InterPro"/>
</dbReference>
<evidence type="ECO:0000256" key="1">
    <source>
        <dbReference type="SAM" id="SignalP"/>
    </source>
</evidence>
<dbReference type="InterPro" id="IPR029058">
    <property type="entry name" value="AB_hydrolase_fold"/>
</dbReference>
<name>B5CV16_PHOPM</name>
<feature type="chain" id="PRO_5002828862" evidence="1">
    <location>
        <begin position="26"/>
        <end position="754"/>
    </location>
</feature>
<dbReference type="Gene3D" id="3.40.50.1820">
    <property type="entry name" value="alpha/beta hydrolase"/>
    <property type="match status" value="1"/>
</dbReference>
<evidence type="ECO:0000313" key="4">
    <source>
        <dbReference type="EMBL" id="EDY97032.1"/>
    </source>
</evidence>
<dbReference type="Gene3D" id="2.140.10.30">
    <property type="entry name" value="Dipeptidylpeptidase IV, N-terminal domain"/>
    <property type="match status" value="1"/>
</dbReference>
<proteinExistence type="predicted"/>
<keyword evidence="4" id="KW-0378">Hydrolase</keyword>
<gene>
    <name evidence="4" type="ORF">BACPLE_00542</name>
</gene>